<dbReference type="PANTHER" id="PTHR14315:SF16">
    <property type="entry name" value="MID1-INTERACTING PROTEIN 1"/>
    <property type="match status" value="1"/>
</dbReference>
<accession>A0A2I0M5Q4</accession>
<evidence type="ECO:0000256" key="4">
    <source>
        <dbReference type="ARBA" id="ARBA00022490"/>
    </source>
</evidence>
<evidence type="ECO:0000313" key="8">
    <source>
        <dbReference type="Proteomes" id="UP000053872"/>
    </source>
</evidence>
<dbReference type="Pfam" id="PF07084">
    <property type="entry name" value="Spot_14"/>
    <property type="match status" value="1"/>
</dbReference>
<keyword evidence="4" id="KW-0963">Cytoplasm</keyword>
<name>A0A2I0M5Q4_COLLI</name>
<dbReference type="AlphaFoldDB" id="A0A2I0M5Q4"/>
<dbReference type="InterPro" id="IPR009786">
    <property type="entry name" value="Spot_14"/>
</dbReference>
<evidence type="ECO:0000256" key="6">
    <source>
        <dbReference type="SAM" id="MobiDB-lite"/>
    </source>
</evidence>
<organism evidence="7 8">
    <name type="scientific">Columba livia</name>
    <name type="common">Rock dove</name>
    <dbReference type="NCBI Taxonomy" id="8932"/>
    <lineage>
        <taxon>Eukaryota</taxon>
        <taxon>Metazoa</taxon>
        <taxon>Chordata</taxon>
        <taxon>Craniata</taxon>
        <taxon>Vertebrata</taxon>
        <taxon>Euteleostomi</taxon>
        <taxon>Archelosauria</taxon>
        <taxon>Archosauria</taxon>
        <taxon>Dinosauria</taxon>
        <taxon>Saurischia</taxon>
        <taxon>Theropoda</taxon>
        <taxon>Coelurosauria</taxon>
        <taxon>Aves</taxon>
        <taxon>Neognathae</taxon>
        <taxon>Neoaves</taxon>
        <taxon>Columbimorphae</taxon>
        <taxon>Columbiformes</taxon>
        <taxon>Columbidae</taxon>
        <taxon>Columba</taxon>
    </lineage>
</organism>
<dbReference type="Gene3D" id="6.10.140.1610">
    <property type="match status" value="1"/>
</dbReference>
<dbReference type="Proteomes" id="UP000053872">
    <property type="component" value="Unassembled WGS sequence"/>
</dbReference>
<dbReference type="GO" id="GO:0046890">
    <property type="term" value="P:regulation of lipid biosynthetic process"/>
    <property type="evidence" value="ECO:0007669"/>
    <property type="project" value="TreeGrafter"/>
</dbReference>
<evidence type="ECO:0000313" key="7">
    <source>
        <dbReference type="EMBL" id="PKK25005.1"/>
    </source>
</evidence>
<dbReference type="GO" id="GO:0005634">
    <property type="term" value="C:nucleus"/>
    <property type="evidence" value="ECO:0007669"/>
    <property type="project" value="UniProtKB-SubCell"/>
</dbReference>
<comment type="subcellular location">
    <subcellularLocation>
        <location evidence="2">Cytoplasm</location>
    </subcellularLocation>
    <subcellularLocation>
        <location evidence="1">Nucleus</location>
    </subcellularLocation>
</comment>
<dbReference type="InParanoid" id="A0A2I0M5Q4"/>
<feature type="non-terminal residue" evidence="7">
    <location>
        <position position="1"/>
    </location>
</feature>
<dbReference type="InterPro" id="IPR053719">
    <property type="entry name" value="Lipogen_MT_Stabilize_sf"/>
</dbReference>
<dbReference type="EMBL" id="AKCR02000036">
    <property type="protein sequence ID" value="PKK25005.1"/>
    <property type="molecule type" value="Genomic_DNA"/>
</dbReference>
<dbReference type="GO" id="GO:0005829">
    <property type="term" value="C:cytosol"/>
    <property type="evidence" value="ECO:0007669"/>
    <property type="project" value="TreeGrafter"/>
</dbReference>
<keyword evidence="5" id="KW-0539">Nucleus</keyword>
<evidence type="ECO:0000256" key="2">
    <source>
        <dbReference type="ARBA" id="ARBA00004496"/>
    </source>
</evidence>
<evidence type="ECO:0000256" key="3">
    <source>
        <dbReference type="ARBA" id="ARBA00009488"/>
    </source>
</evidence>
<evidence type="ECO:0000256" key="1">
    <source>
        <dbReference type="ARBA" id="ARBA00004123"/>
    </source>
</evidence>
<proteinExistence type="inferred from homology"/>
<feature type="compositionally biased region" description="Basic and acidic residues" evidence="6">
    <location>
        <begin position="1"/>
        <end position="17"/>
    </location>
</feature>
<gene>
    <name evidence="7" type="primary">MID1IP1</name>
    <name evidence="7" type="ORF">A306_00009734</name>
</gene>
<comment type="similarity">
    <text evidence="3">Belongs to the SPOT14 family.</text>
</comment>
<dbReference type="PANTHER" id="PTHR14315">
    <property type="entry name" value="SPOT14 FAMILY MEMBER"/>
    <property type="match status" value="1"/>
</dbReference>
<feature type="region of interest" description="Disordered" evidence="6">
    <location>
        <begin position="1"/>
        <end position="66"/>
    </location>
</feature>
<sequence>GTEREGGPGGGKEEERAASNPGICGRLPAGLSGEQPLSPARGGGRPGARRRSPPEEPRIPSRLAEPGFPAAGMMQICDSYSQKYSLFNAMNRFIGAVNNMDQTVMVPSLLRDVPLLLEELDAAGTVCSQPDAALPPGDPGAFFSRRDMYSHYMLLKSIRNDIEWGVVQPPAGEEAARKKDKLGGGAAEEVEGEEDLEKQFHYHLSGLHSVLSKLTRKANVLTNRYKQEIGFSSQDCSRFSTNAQARERWPSCMAGSSPVIPVQPQQKLLRLNINRPADETLSPSTWDWL</sequence>
<dbReference type="STRING" id="8932.A0A2I0M5Q4"/>
<reference evidence="7 8" key="1">
    <citation type="journal article" date="2013" name="Science">
        <title>Genomic diversity and evolution of the head crest in the rock pigeon.</title>
        <authorList>
            <person name="Shapiro M.D."/>
            <person name="Kronenberg Z."/>
            <person name="Li C."/>
            <person name="Domyan E.T."/>
            <person name="Pan H."/>
            <person name="Campbell M."/>
            <person name="Tan H."/>
            <person name="Huff C.D."/>
            <person name="Hu H."/>
            <person name="Vickrey A.I."/>
            <person name="Nielsen S.C."/>
            <person name="Stringham S.A."/>
            <person name="Hu H."/>
            <person name="Willerslev E."/>
            <person name="Gilbert M.T."/>
            <person name="Yandell M."/>
            <person name="Zhang G."/>
            <person name="Wang J."/>
        </authorList>
    </citation>
    <scope>NUCLEOTIDE SEQUENCE [LARGE SCALE GENOMIC DNA]</scope>
    <source>
        <tissue evidence="7">Blood</tissue>
    </source>
</reference>
<comment type="caution">
    <text evidence="7">The sequence shown here is derived from an EMBL/GenBank/DDBJ whole genome shotgun (WGS) entry which is preliminary data.</text>
</comment>
<keyword evidence="8" id="KW-1185">Reference proteome</keyword>
<evidence type="ECO:0000256" key="5">
    <source>
        <dbReference type="ARBA" id="ARBA00023242"/>
    </source>
</evidence>
<protein>
    <submittedName>
        <fullName evidence="7">MID1 interacting protein 1</fullName>
    </submittedName>
</protein>